<name>A0A1N6H0Y5_9RHOB</name>
<sequence length="328" mass="36460">MAAYHDLLRSLKDERASDVRGKPTLYKVNGKDYWYDVYRVGSDVQKTYIGEDTDELRGRLDRIRDLRAEAEAREANRTRLVRLLRAEGVASMDGGTGSLLAAMARIGVFRLGGTIIGTQAFKLYEGELGVRLGYSDLAMTGDMDIASFERLSVALDDTVSEPLNDVLADLSFDPVPSLHKGKVWKWRQTRREMLVEFLTPSFEADEGLKELPSLGVSAQALHFLNFLLARPIPAVGLYRSGVLVQVPRPEAYAIHKLIVAARRAGEDRSKARKDMAQAALLIATLAEDRPDELKEAWEEARAGGPKWCTLIDATLDRMPESRALLTAL</sequence>
<dbReference type="STRING" id="1217970.SAMN05444002_2973"/>
<evidence type="ECO:0000313" key="3">
    <source>
        <dbReference type="EMBL" id="SIO13406.1"/>
    </source>
</evidence>
<reference evidence="4" key="1">
    <citation type="submission" date="2016-11" db="EMBL/GenBank/DDBJ databases">
        <authorList>
            <person name="Varghese N."/>
            <person name="Submissions S."/>
        </authorList>
    </citation>
    <scope>NUCLEOTIDE SEQUENCE [LARGE SCALE GENOMIC DNA]</scope>
    <source>
        <strain evidence="4">DSM 29440</strain>
    </source>
</reference>
<dbReference type="RefSeq" id="WP_245794478.1">
    <property type="nucleotide sequence ID" value="NZ_FSRL01000001.1"/>
</dbReference>
<proteinExistence type="predicted"/>
<evidence type="ECO:0000313" key="4">
    <source>
        <dbReference type="Proteomes" id="UP000184932"/>
    </source>
</evidence>
<dbReference type="AlphaFoldDB" id="A0A1N6H0Y5"/>
<dbReference type="InterPro" id="IPR022550">
    <property type="entry name" value="NTP_transf_8"/>
</dbReference>
<evidence type="ECO:0000259" key="1">
    <source>
        <dbReference type="Pfam" id="PF12281"/>
    </source>
</evidence>
<evidence type="ECO:0000259" key="2">
    <source>
        <dbReference type="Pfam" id="PF20586"/>
    </source>
</evidence>
<dbReference type="EMBL" id="FSRL01000001">
    <property type="protein sequence ID" value="SIO13406.1"/>
    <property type="molecule type" value="Genomic_DNA"/>
</dbReference>
<accession>A0A1N6H0Y5</accession>
<dbReference type="Pfam" id="PF12281">
    <property type="entry name" value="NTP_transf_8"/>
    <property type="match status" value="1"/>
</dbReference>
<feature type="domain" description="DUF6788" evidence="2">
    <location>
        <begin position="6"/>
        <end position="57"/>
    </location>
</feature>
<dbReference type="PIRSF" id="PIRSF031854">
    <property type="entry name" value="UCP031854"/>
    <property type="match status" value="1"/>
</dbReference>
<protein>
    <recommendedName>
        <fullName evidence="5">Nucleotidyltransferase</fullName>
    </recommendedName>
</protein>
<dbReference type="Pfam" id="PF20586">
    <property type="entry name" value="DUF6788"/>
    <property type="match status" value="1"/>
</dbReference>
<evidence type="ECO:0008006" key="5">
    <source>
        <dbReference type="Google" id="ProtNLM"/>
    </source>
</evidence>
<gene>
    <name evidence="3" type="ORF">SAMN05444002_2973</name>
</gene>
<dbReference type="InterPro" id="IPR046738">
    <property type="entry name" value="DUF6788"/>
</dbReference>
<keyword evidence="4" id="KW-1185">Reference proteome</keyword>
<dbReference type="Proteomes" id="UP000184932">
    <property type="component" value="Unassembled WGS sequence"/>
</dbReference>
<dbReference type="InterPro" id="IPR058575">
    <property type="entry name" value="NTP_transf_8_dom"/>
</dbReference>
<feature type="domain" description="Nucleotidyltransferase-like" evidence="1">
    <location>
        <begin position="96"/>
        <end position="300"/>
    </location>
</feature>
<organism evidence="3 4">
    <name type="scientific">Vannielia litorea</name>
    <dbReference type="NCBI Taxonomy" id="1217970"/>
    <lineage>
        <taxon>Bacteria</taxon>
        <taxon>Pseudomonadati</taxon>
        <taxon>Pseudomonadota</taxon>
        <taxon>Alphaproteobacteria</taxon>
        <taxon>Rhodobacterales</taxon>
        <taxon>Paracoccaceae</taxon>
        <taxon>Vannielia</taxon>
    </lineage>
</organism>